<accession>A0A395NN32</accession>
<protein>
    <submittedName>
        <fullName evidence="1">Uncharacterized protein</fullName>
    </submittedName>
</protein>
<proteinExistence type="predicted"/>
<sequence length="150" mass="16185">MAAASALLISPPHLIATDAAANPAMMDGIWTSSNTSSLIWASQARNKSQFHRQLHSHTNDPGNLGPPRSVDAARRGLWMASRRATAALFAFSLRRSRWQATIADHTPTRKQQGFQTCPGYALRPSSGFWSTEGLANGLEPGRLGSPAHLL</sequence>
<gene>
    <name evidence="1" type="ORF">TARUN_4943</name>
</gene>
<comment type="caution">
    <text evidence="1">The sequence shown here is derived from an EMBL/GenBank/DDBJ whole genome shotgun (WGS) entry which is preliminary data.</text>
</comment>
<dbReference type="EMBL" id="PXOA01000290">
    <property type="protein sequence ID" value="RFU77267.1"/>
    <property type="molecule type" value="Genomic_DNA"/>
</dbReference>
<evidence type="ECO:0000313" key="1">
    <source>
        <dbReference type="EMBL" id="RFU77267.1"/>
    </source>
</evidence>
<evidence type="ECO:0000313" key="2">
    <source>
        <dbReference type="Proteomes" id="UP000266272"/>
    </source>
</evidence>
<keyword evidence="2" id="KW-1185">Reference proteome</keyword>
<reference evidence="1 2" key="1">
    <citation type="journal article" date="2018" name="PLoS Pathog.">
        <title>Evolution of structural diversity of trichothecenes, a family of toxins produced by plant pathogenic and entomopathogenic fungi.</title>
        <authorList>
            <person name="Proctor R.H."/>
            <person name="McCormick S.P."/>
            <person name="Kim H.S."/>
            <person name="Cardoza R.E."/>
            <person name="Stanley A.M."/>
            <person name="Lindo L."/>
            <person name="Kelly A."/>
            <person name="Brown D.W."/>
            <person name="Lee T."/>
            <person name="Vaughan M.M."/>
            <person name="Alexander N.J."/>
            <person name="Busman M."/>
            <person name="Gutierrez S."/>
        </authorList>
    </citation>
    <scope>NUCLEOTIDE SEQUENCE [LARGE SCALE GENOMIC DNA]</scope>
    <source>
        <strain evidence="1 2">IBT 40837</strain>
    </source>
</reference>
<name>A0A395NN32_TRIAR</name>
<dbReference type="Proteomes" id="UP000266272">
    <property type="component" value="Unassembled WGS sequence"/>
</dbReference>
<organism evidence="1 2">
    <name type="scientific">Trichoderma arundinaceum</name>
    <dbReference type="NCBI Taxonomy" id="490622"/>
    <lineage>
        <taxon>Eukaryota</taxon>
        <taxon>Fungi</taxon>
        <taxon>Dikarya</taxon>
        <taxon>Ascomycota</taxon>
        <taxon>Pezizomycotina</taxon>
        <taxon>Sordariomycetes</taxon>
        <taxon>Hypocreomycetidae</taxon>
        <taxon>Hypocreales</taxon>
        <taxon>Hypocreaceae</taxon>
        <taxon>Trichoderma</taxon>
    </lineage>
</organism>
<dbReference type="AlphaFoldDB" id="A0A395NN32"/>